<name>A0ABR8FU38_9NOSO</name>
<protein>
    <submittedName>
        <fullName evidence="1">Uncharacterized protein</fullName>
    </submittedName>
</protein>
<sequence>MEPNNYRIEYKFHSVIIAEEALSRKAYYYKIYGELCHNTGFANSVEEAEKEAKEKIDEKFNLIDKKAALHRYSVMRDFESFVELLLQQQPEISQELAYNVAAQLALASTLKYFTKEVLSSDVKDSGTVDAGGELNTDNLPE</sequence>
<evidence type="ECO:0000313" key="1">
    <source>
        <dbReference type="EMBL" id="MBD2593742.1"/>
    </source>
</evidence>
<organism evidence="1 2">
    <name type="scientific">Nostoc spongiaeforme FACHB-130</name>
    <dbReference type="NCBI Taxonomy" id="1357510"/>
    <lineage>
        <taxon>Bacteria</taxon>
        <taxon>Bacillati</taxon>
        <taxon>Cyanobacteriota</taxon>
        <taxon>Cyanophyceae</taxon>
        <taxon>Nostocales</taxon>
        <taxon>Nostocaceae</taxon>
        <taxon>Nostoc</taxon>
    </lineage>
</organism>
<dbReference type="EMBL" id="JACJTB010000003">
    <property type="protein sequence ID" value="MBD2593742.1"/>
    <property type="molecule type" value="Genomic_DNA"/>
</dbReference>
<accession>A0ABR8FU38</accession>
<keyword evidence="2" id="KW-1185">Reference proteome</keyword>
<gene>
    <name evidence="1" type="ORF">H6G74_05285</name>
</gene>
<reference evidence="1 2" key="1">
    <citation type="journal article" date="2020" name="ISME J.">
        <title>Comparative genomics reveals insights into cyanobacterial evolution and habitat adaptation.</title>
        <authorList>
            <person name="Chen M.Y."/>
            <person name="Teng W.K."/>
            <person name="Zhao L."/>
            <person name="Hu C.X."/>
            <person name="Zhou Y.K."/>
            <person name="Han B.P."/>
            <person name="Song L.R."/>
            <person name="Shu W.S."/>
        </authorList>
    </citation>
    <scope>NUCLEOTIDE SEQUENCE [LARGE SCALE GENOMIC DNA]</scope>
    <source>
        <strain evidence="1 2">FACHB-130</strain>
    </source>
</reference>
<dbReference type="RefSeq" id="WP_190966668.1">
    <property type="nucleotide sequence ID" value="NZ_JACJTB010000003.1"/>
</dbReference>
<evidence type="ECO:0000313" key="2">
    <source>
        <dbReference type="Proteomes" id="UP000603457"/>
    </source>
</evidence>
<proteinExistence type="predicted"/>
<comment type="caution">
    <text evidence="1">The sequence shown here is derived from an EMBL/GenBank/DDBJ whole genome shotgun (WGS) entry which is preliminary data.</text>
</comment>
<dbReference type="Proteomes" id="UP000603457">
    <property type="component" value="Unassembled WGS sequence"/>
</dbReference>